<feature type="transmembrane region" description="Helical" evidence="11">
    <location>
        <begin position="12"/>
        <end position="35"/>
    </location>
</feature>
<keyword evidence="8 11" id="KW-0406">Ion transport</keyword>
<keyword evidence="6 11" id="KW-0375">Hydrogen ion transport</keyword>
<evidence type="ECO:0000256" key="1">
    <source>
        <dbReference type="ARBA" id="ARBA00004141"/>
    </source>
</evidence>
<dbReference type="InterPro" id="IPR045082">
    <property type="entry name" value="ATP_syn_F0_a_bact/chloroplast"/>
</dbReference>
<evidence type="ECO:0000256" key="9">
    <source>
        <dbReference type="ARBA" id="ARBA00023136"/>
    </source>
</evidence>
<dbReference type="EMBL" id="JACBXQ010000001">
    <property type="protein sequence ID" value="MBG9985400.1"/>
    <property type="molecule type" value="Genomic_DNA"/>
</dbReference>
<feature type="transmembrane region" description="Helical" evidence="11">
    <location>
        <begin position="73"/>
        <end position="93"/>
    </location>
</feature>
<evidence type="ECO:0000256" key="8">
    <source>
        <dbReference type="ARBA" id="ARBA00023065"/>
    </source>
</evidence>
<dbReference type="Pfam" id="PF00119">
    <property type="entry name" value="ATP-synt_A"/>
    <property type="match status" value="1"/>
</dbReference>
<comment type="function">
    <text evidence="11 12">Key component of the proton channel; it plays a direct role in the translocation of protons across the membrane.</text>
</comment>
<reference evidence="13 14" key="1">
    <citation type="submission" date="2020-07" db="EMBL/GenBank/DDBJ databases">
        <title>Facklamia lactis sp. nov., isolated from raw milk.</title>
        <authorList>
            <person name="Doll E.V."/>
            <person name="Huptas C."/>
            <person name="Staib L."/>
            <person name="Wenning M."/>
            <person name="Scherer S."/>
        </authorList>
    </citation>
    <scope>NUCLEOTIDE SEQUENCE [LARGE SCALE GENOMIC DNA]</scope>
    <source>
        <strain evidence="13 14">DSM 111018</strain>
    </source>
</reference>
<proteinExistence type="inferred from homology"/>
<keyword evidence="5 11" id="KW-0812">Transmembrane</keyword>
<sequence length="235" mass="26167">MEETPLIRFFGLSFNFNTLISTIIVVLIVLAICLWTSRQLSLDRPSKAQVLMEYIIEFVEGICDSTLGQHQPIYVILGLTFLMFIFVSNLIGLPFLLVSEHYSFWRSPTADPIVTVSLAVISILSGHILGIKTNGLGGHLKQFYASPNILKAPIQILEETINTTTLALRLYGNIFAGEVLLGLIASFAMVWFPITWGAALPLQLIWQGFSVFIGAIQAYIFTTLTMVYLSHKISH</sequence>
<dbReference type="PROSITE" id="PS00449">
    <property type="entry name" value="ATPASE_A"/>
    <property type="match status" value="1"/>
</dbReference>
<dbReference type="HAMAP" id="MF_01393">
    <property type="entry name" value="ATP_synth_a_bact"/>
    <property type="match status" value="1"/>
</dbReference>
<keyword evidence="11" id="KW-1003">Cell membrane</keyword>
<feature type="transmembrane region" description="Helical" evidence="11">
    <location>
        <begin position="204"/>
        <end position="229"/>
    </location>
</feature>
<comment type="similarity">
    <text evidence="2 11 12">Belongs to the ATPase A chain family.</text>
</comment>
<evidence type="ECO:0000256" key="7">
    <source>
        <dbReference type="ARBA" id="ARBA00022989"/>
    </source>
</evidence>
<evidence type="ECO:0000313" key="14">
    <source>
        <dbReference type="Proteomes" id="UP000721415"/>
    </source>
</evidence>
<comment type="subcellular location">
    <subcellularLocation>
        <location evidence="11 12">Cell membrane</location>
        <topology evidence="11 12">Multi-pass membrane protein</topology>
    </subcellularLocation>
    <subcellularLocation>
        <location evidence="1">Membrane</location>
        <topology evidence="1">Multi-pass membrane protein</topology>
    </subcellularLocation>
</comment>
<dbReference type="PANTHER" id="PTHR42823">
    <property type="entry name" value="ATP SYNTHASE SUBUNIT A, CHLOROPLASTIC"/>
    <property type="match status" value="1"/>
</dbReference>
<comment type="caution">
    <text evidence="13">The sequence shown here is derived from an EMBL/GenBank/DDBJ whole genome shotgun (WGS) entry which is preliminary data.</text>
</comment>
<dbReference type="Gene3D" id="1.20.120.220">
    <property type="entry name" value="ATP synthase, F0 complex, subunit A"/>
    <property type="match status" value="1"/>
</dbReference>
<evidence type="ECO:0000256" key="10">
    <source>
        <dbReference type="ARBA" id="ARBA00023310"/>
    </source>
</evidence>
<dbReference type="InterPro" id="IPR035908">
    <property type="entry name" value="F0_ATP_A_sf"/>
</dbReference>
<evidence type="ECO:0000256" key="4">
    <source>
        <dbReference type="ARBA" id="ARBA00022547"/>
    </source>
</evidence>
<evidence type="ECO:0000256" key="11">
    <source>
        <dbReference type="HAMAP-Rule" id="MF_01393"/>
    </source>
</evidence>
<dbReference type="SUPFAM" id="SSF81336">
    <property type="entry name" value="F1F0 ATP synthase subunit A"/>
    <property type="match status" value="1"/>
</dbReference>
<name>A0ABS0LML4_9LACT</name>
<protein>
    <recommendedName>
        <fullName evidence="11 12">ATP synthase subunit a</fullName>
    </recommendedName>
    <alternativeName>
        <fullName evidence="11">ATP synthase F0 sector subunit a</fullName>
    </alternativeName>
    <alternativeName>
        <fullName evidence="11">F-ATPase subunit 6</fullName>
    </alternativeName>
</protein>
<evidence type="ECO:0000256" key="12">
    <source>
        <dbReference type="RuleBase" id="RU000483"/>
    </source>
</evidence>
<evidence type="ECO:0000256" key="2">
    <source>
        <dbReference type="ARBA" id="ARBA00006810"/>
    </source>
</evidence>
<keyword evidence="4 11" id="KW-0138">CF(0)</keyword>
<evidence type="ECO:0000256" key="3">
    <source>
        <dbReference type="ARBA" id="ARBA00022448"/>
    </source>
</evidence>
<evidence type="ECO:0000256" key="5">
    <source>
        <dbReference type="ARBA" id="ARBA00022692"/>
    </source>
</evidence>
<accession>A0ABS0LML4</accession>
<dbReference type="CDD" id="cd00310">
    <property type="entry name" value="ATP-synt_Fo_a_6"/>
    <property type="match status" value="1"/>
</dbReference>
<evidence type="ECO:0000256" key="6">
    <source>
        <dbReference type="ARBA" id="ARBA00022781"/>
    </source>
</evidence>
<feature type="transmembrane region" description="Helical" evidence="11">
    <location>
        <begin position="170"/>
        <end position="192"/>
    </location>
</feature>
<dbReference type="PANTHER" id="PTHR42823:SF3">
    <property type="entry name" value="ATP SYNTHASE SUBUNIT A, CHLOROPLASTIC"/>
    <property type="match status" value="1"/>
</dbReference>
<evidence type="ECO:0000313" key="13">
    <source>
        <dbReference type="EMBL" id="MBG9985400.1"/>
    </source>
</evidence>
<dbReference type="InterPro" id="IPR023011">
    <property type="entry name" value="ATP_synth_F0_asu_AS"/>
</dbReference>
<keyword evidence="10 11" id="KW-0066">ATP synthesis</keyword>
<dbReference type="Proteomes" id="UP000721415">
    <property type="component" value="Unassembled WGS sequence"/>
</dbReference>
<keyword evidence="7 11" id="KW-1133">Transmembrane helix</keyword>
<keyword evidence="9 11" id="KW-0472">Membrane</keyword>
<gene>
    <name evidence="11 13" type="primary">atpB</name>
    <name evidence="13" type="ORF">HZY91_00660</name>
</gene>
<dbReference type="PRINTS" id="PR00123">
    <property type="entry name" value="ATPASEA"/>
</dbReference>
<organism evidence="13 14">
    <name type="scientific">Facklamia lactis</name>
    <dbReference type="NCBI Taxonomy" id="2749967"/>
    <lineage>
        <taxon>Bacteria</taxon>
        <taxon>Bacillati</taxon>
        <taxon>Bacillota</taxon>
        <taxon>Bacilli</taxon>
        <taxon>Lactobacillales</taxon>
        <taxon>Aerococcaceae</taxon>
        <taxon>Facklamia</taxon>
    </lineage>
</organism>
<dbReference type="InterPro" id="IPR000568">
    <property type="entry name" value="ATP_synth_F0_asu"/>
</dbReference>
<feature type="transmembrane region" description="Helical" evidence="11">
    <location>
        <begin position="113"/>
        <end position="131"/>
    </location>
</feature>
<dbReference type="RefSeq" id="WP_197113576.1">
    <property type="nucleotide sequence ID" value="NZ_JACBXQ010000001.1"/>
</dbReference>
<dbReference type="NCBIfam" id="TIGR01131">
    <property type="entry name" value="ATP_synt_6_or_A"/>
    <property type="match status" value="1"/>
</dbReference>
<keyword evidence="14" id="KW-1185">Reference proteome</keyword>
<keyword evidence="3 11" id="KW-0813">Transport</keyword>